<dbReference type="AlphaFoldDB" id="A0AAV4BMI7"/>
<dbReference type="Proteomes" id="UP000735302">
    <property type="component" value="Unassembled WGS sequence"/>
</dbReference>
<dbReference type="CDD" id="cd03039">
    <property type="entry name" value="GST_N_Sigma_like"/>
    <property type="match status" value="1"/>
</dbReference>
<dbReference type="InterPro" id="IPR004045">
    <property type="entry name" value="Glutathione_S-Trfase_N"/>
</dbReference>
<dbReference type="PROSITE" id="PS50405">
    <property type="entry name" value="GST_CTER"/>
    <property type="match status" value="1"/>
</dbReference>
<evidence type="ECO:0000259" key="5">
    <source>
        <dbReference type="PROSITE" id="PS50405"/>
    </source>
</evidence>
<organism evidence="6 7">
    <name type="scientific">Plakobranchus ocellatus</name>
    <dbReference type="NCBI Taxonomy" id="259542"/>
    <lineage>
        <taxon>Eukaryota</taxon>
        <taxon>Metazoa</taxon>
        <taxon>Spiralia</taxon>
        <taxon>Lophotrochozoa</taxon>
        <taxon>Mollusca</taxon>
        <taxon>Gastropoda</taxon>
        <taxon>Heterobranchia</taxon>
        <taxon>Euthyneura</taxon>
        <taxon>Panpulmonata</taxon>
        <taxon>Sacoglossa</taxon>
        <taxon>Placobranchoidea</taxon>
        <taxon>Plakobranchidae</taxon>
        <taxon>Plakobranchus</taxon>
    </lineage>
</organism>
<feature type="domain" description="GST C-terminal" evidence="5">
    <location>
        <begin position="81"/>
        <end position="203"/>
    </location>
</feature>
<protein>
    <submittedName>
        <fullName evidence="6">Glutathione s-transferase</fullName>
    </submittedName>
</protein>
<feature type="domain" description="GST N-terminal" evidence="4">
    <location>
        <begin position="2"/>
        <end position="79"/>
    </location>
</feature>
<dbReference type="SFLD" id="SFLDS00019">
    <property type="entry name" value="Glutathione_Transferase_(cytos"/>
    <property type="match status" value="1"/>
</dbReference>
<proteinExistence type="inferred from homology"/>
<comment type="similarity">
    <text evidence="1">Belongs to the GST superfamily.</text>
</comment>
<dbReference type="SUPFAM" id="SSF47616">
    <property type="entry name" value="GST C-terminal domain-like"/>
    <property type="match status" value="1"/>
</dbReference>
<dbReference type="Pfam" id="PF02798">
    <property type="entry name" value="GST_N"/>
    <property type="match status" value="1"/>
</dbReference>
<evidence type="ECO:0000256" key="2">
    <source>
        <dbReference type="ARBA" id="ARBA00022613"/>
    </source>
</evidence>
<dbReference type="SFLD" id="SFLDG00363">
    <property type="entry name" value="AMPS_(cytGST):_Alpha-__Mu-__Pi"/>
    <property type="match status" value="1"/>
</dbReference>
<dbReference type="InterPro" id="IPR004046">
    <property type="entry name" value="GST_C"/>
</dbReference>
<dbReference type="InterPro" id="IPR036282">
    <property type="entry name" value="Glutathione-S-Trfase_C_sf"/>
</dbReference>
<dbReference type="FunFam" id="3.40.30.10:FF:000035">
    <property type="entry name" value="hematopoietic prostaglandin D synthase"/>
    <property type="match status" value="1"/>
</dbReference>
<dbReference type="PROSITE" id="PS50404">
    <property type="entry name" value="GST_NTER"/>
    <property type="match status" value="1"/>
</dbReference>
<dbReference type="Gene3D" id="1.20.1050.10">
    <property type="match status" value="1"/>
</dbReference>
<dbReference type="InterPro" id="IPR040079">
    <property type="entry name" value="Glutathione_S-Trfase"/>
</dbReference>
<dbReference type="GO" id="GO:0005212">
    <property type="term" value="F:structural constituent of eye lens"/>
    <property type="evidence" value="ECO:0007669"/>
    <property type="project" value="UniProtKB-KW"/>
</dbReference>
<evidence type="ECO:0000313" key="7">
    <source>
        <dbReference type="Proteomes" id="UP000735302"/>
    </source>
</evidence>
<dbReference type="FunFam" id="1.20.1050.10:FF:000030">
    <property type="entry name" value="Glutathione S-transferase S1"/>
    <property type="match status" value="1"/>
</dbReference>
<dbReference type="InterPro" id="IPR036249">
    <property type="entry name" value="Thioredoxin-like_sf"/>
</dbReference>
<keyword evidence="7" id="KW-1185">Reference proteome</keyword>
<evidence type="ECO:0000313" key="6">
    <source>
        <dbReference type="EMBL" id="GFO21745.1"/>
    </source>
</evidence>
<dbReference type="PANTHER" id="PTHR11571">
    <property type="entry name" value="GLUTATHIONE S-TRANSFERASE"/>
    <property type="match status" value="1"/>
</dbReference>
<comment type="function">
    <text evidence="3">S-crystallins are structural components of squids and octopi eye lens. Contains relatively little if any GST activity.</text>
</comment>
<dbReference type="EMBL" id="BLXT01005284">
    <property type="protein sequence ID" value="GFO21745.1"/>
    <property type="molecule type" value="Genomic_DNA"/>
</dbReference>
<sequence length="203" mass="22878">MPNYKLTYFDGRGRAEIIRLILTYAGQKFDDNRVGGEVWAKFKPSTPFGQLPVLEIDGNMYAQSTAIANHLAREFGLYGRSNLDAFEIDQVVCLMQDFWSAVTKVYGEKDEAKKAELMGKFTQEEVPKFLGLLEKLLKQNSSGCFVGSDITLADLFVYDLLWNLKSKLADVFEKYPLVNGHQDKVGSVPQIKAYVAARKPTTF</sequence>
<dbReference type="Pfam" id="PF14497">
    <property type="entry name" value="GST_C_3"/>
    <property type="match status" value="1"/>
</dbReference>
<keyword evidence="2" id="KW-0273">Eye lens protein</keyword>
<dbReference type="SUPFAM" id="SSF52833">
    <property type="entry name" value="Thioredoxin-like"/>
    <property type="match status" value="1"/>
</dbReference>
<dbReference type="InterPro" id="IPR010987">
    <property type="entry name" value="Glutathione-S-Trfase_C-like"/>
</dbReference>
<dbReference type="InterPro" id="IPR050213">
    <property type="entry name" value="GST_superfamily"/>
</dbReference>
<evidence type="ECO:0000259" key="4">
    <source>
        <dbReference type="PROSITE" id="PS50404"/>
    </source>
</evidence>
<dbReference type="PANTHER" id="PTHR11571:SF150">
    <property type="entry name" value="GLUTATHIONE S-TRANSFERASE"/>
    <property type="match status" value="1"/>
</dbReference>
<dbReference type="CDD" id="cd03192">
    <property type="entry name" value="GST_C_Sigma_like"/>
    <property type="match status" value="1"/>
</dbReference>
<dbReference type="GO" id="GO:0004364">
    <property type="term" value="F:glutathione transferase activity"/>
    <property type="evidence" value="ECO:0007669"/>
    <property type="project" value="TreeGrafter"/>
</dbReference>
<comment type="caution">
    <text evidence="6">The sequence shown here is derived from an EMBL/GenBank/DDBJ whole genome shotgun (WGS) entry which is preliminary data.</text>
</comment>
<reference evidence="6 7" key="1">
    <citation type="journal article" date="2021" name="Elife">
        <title>Chloroplast acquisition without the gene transfer in kleptoplastic sea slugs, Plakobranchus ocellatus.</title>
        <authorList>
            <person name="Maeda T."/>
            <person name="Takahashi S."/>
            <person name="Yoshida T."/>
            <person name="Shimamura S."/>
            <person name="Takaki Y."/>
            <person name="Nagai Y."/>
            <person name="Toyoda A."/>
            <person name="Suzuki Y."/>
            <person name="Arimoto A."/>
            <person name="Ishii H."/>
            <person name="Satoh N."/>
            <person name="Nishiyama T."/>
            <person name="Hasebe M."/>
            <person name="Maruyama T."/>
            <person name="Minagawa J."/>
            <person name="Obokata J."/>
            <person name="Shigenobu S."/>
        </authorList>
    </citation>
    <scope>NUCLEOTIDE SEQUENCE [LARGE SCALE GENOMIC DNA]</scope>
</reference>
<dbReference type="SFLD" id="SFLDG01205">
    <property type="entry name" value="AMPS.1"/>
    <property type="match status" value="1"/>
</dbReference>
<evidence type="ECO:0000256" key="3">
    <source>
        <dbReference type="ARBA" id="ARBA00049616"/>
    </source>
</evidence>
<evidence type="ECO:0000256" key="1">
    <source>
        <dbReference type="ARBA" id="ARBA00007409"/>
    </source>
</evidence>
<dbReference type="GO" id="GO:0006749">
    <property type="term" value="P:glutathione metabolic process"/>
    <property type="evidence" value="ECO:0007669"/>
    <property type="project" value="TreeGrafter"/>
</dbReference>
<accession>A0AAV4BMI7</accession>
<gene>
    <name evidence="6" type="ORF">PoB_004825000</name>
</gene>
<name>A0AAV4BMI7_9GAST</name>
<dbReference type="Gene3D" id="3.40.30.10">
    <property type="entry name" value="Glutaredoxin"/>
    <property type="match status" value="1"/>
</dbReference>